<dbReference type="Pfam" id="PF14322">
    <property type="entry name" value="SusD-like_3"/>
    <property type="match status" value="1"/>
</dbReference>
<evidence type="ECO:0000256" key="3">
    <source>
        <dbReference type="ARBA" id="ARBA00022729"/>
    </source>
</evidence>
<accession>A0A4Q0MFW7</accession>
<evidence type="ECO:0000256" key="6">
    <source>
        <dbReference type="SAM" id="SignalP"/>
    </source>
</evidence>
<feature type="domain" description="SusD-like N-terminal" evidence="8">
    <location>
        <begin position="105"/>
        <end position="240"/>
    </location>
</feature>
<feature type="chain" id="PRO_5020749081" evidence="6">
    <location>
        <begin position="24"/>
        <end position="554"/>
    </location>
</feature>
<dbReference type="InterPro" id="IPR012944">
    <property type="entry name" value="SusD_RagB_dom"/>
</dbReference>
<dbReference type="InterPro" id="IPR033985">
    <property type="entry name" value="SusD-like_N"/>
</dbReference>
<dbReference type="GO" id="GO:0009279">
    <property type="term" value="C:cell outer membrane"/>
    <property type="evidence" value="ECO:0007669"/>
    <property type="project" value="UniProtKB-SubCell"/>
</dbReference>
<evidence type="ECO:0000313" key="9">
    <source>
        <dbReference type="EMBL" id="RXF72421.1"/>
    </source>
</evidence>
<reference evidence="9 10" key="1">
    <citation type="submission" date="2018-12" db="EMBL/GenBank/DDBJ databases">
        <title>The Draft Genome Sequence of the Soil Bacterium Pedobacter tournemirensis R1.</title>
        <authorList>
            <person name="He J."/>
        </authorList>
    </citation>
    <scope>NUCLEOTIDE SEQUENCE [LARGE SCALE GENOMIC DNA]</scope>
    <source>
        <strain evidence="9 10">R1</strain>
    </source>
</reference>
<evidence type="ECO:0000259" key="8">
    <source>
        <dbReference type="Pfam" id="PF14322"/>
    </source>
</evidence>
<protein>
    <submittedName>
        <fullName evidence="9">RagB/SusD family nutrient uptake outer membrane protein</fullName>
    </submittedName>
</protein>
<dbReference type="Pfam" id="PF07980">
    <property type="entry name" value="SusD_RagB"/>
    <property type="match status" value="1"/>
</dbReference>
<organism evidence="9 10">
    <name type="scientific">Arcticibacter tournemirensis</name>
    <dbReference type="NCBI Taxonomy" id="699437"/>
    <lineage>
        <taxon>Bacteria</taxon>
        <taxon>Pseudomonadati</taxon>
        <taxon>Bacteroidota</taxon>
        <taxon>Sphingobacteriia</taxon>
        <taxon>Sphingobacteriales</taxon>
        <taxon>Sphingobacteriaceae</taxon>
        <taxon>Arcticibacter</taxon>
    </lineage>
</organism>
<evidence type="ECO:0000256" key="4">
    <source>
        <dbReference type="ARBA" id="ARBA00023136"/>
    </source>
</evidence>
<proteinExistence type="inferred from homology"/>
<dbReference type="AlphaFoldDB" id="A0A4Q0MFW7"/>
<comment type="caution">
    <text evidence="9">The sequence shown here is derived from an EMBL/GenBank/DDBJ whole genome shotgun (WGS) entry which is preliminary data.</text>
</comment>
<feature type="domain" description="RagB/SusD" evidence="7">
    <location>
        <begin position="344"/>
        <end position="550"/>
    </location>
</feature>
<keyword evidence="4" id="KW-0472">Membrane</keyword>
<feature type="signal peptide" evidence="6">
    <location>
        <begin position="1"/>
        <end position="23"/>
    </location>
</feature>
<dbReference type="Proteomes" id="UP000290848">
    <property type="component" value="Unassembled WGS sequence"/>
</dbReference>
<dbReference type="EMBL" id="RXOC01000001">
    <property type="protein sequence ID" value="RXF72421.1"/>
    <property type="molecule type" value="Genomic_DNA"/>
</dbReference>
<keyword evidence="5" id="KW-0998">Cell outer membrane</keyword>
<comment type="subcellular location">
    <subcellularLocation>
        <location evidence="1">Cell outer membrane</location>
    </subcellularLocation>
</comment>
<sequence length="554" mass="63132">MKKKDISALILLALAALFSGSCTKVLEEEPKNSTYVGQFWQSSDDINSAVAGNYALLRDAITSGNWKNVPRYFVYGDGVPANYFTIQYDGDGLEAVQTGDFTGQYNIESYGDWTKYYKVIAMSNLILERVTNMDVSKFTKVDDPVSFKNKALGQAYFIRALSYFFLTRIWGDVPLVTSTDEDPIAANFLGKTPKKEIMMQIENDCHQAEKLLSWTYSNSLEAKVTANKGSVYALLAHLYLWRATTSNVATSEPIMSDVNSADTTITKLKAMGGYRQVDTAAYYNTFIGKSTEGIFEIAASEVYLEGSSTHIASFFLRQANIRFNSATYSRFFVKPEYLSTHFSKEFLGYGWVWNTQALEWQWIEHPAAVGETVYIYPNGVEQEVTVTASMLKDSTDIRNRKNFTDLSIPQPTCVKYHNVNYRNNNSAYISNNIIIFRYSDMLLLEAEIALYRGDISKATNIINGFRIRNGGQQLVKPNLSKDEVMYQYALERGKEMYLEGHLYYDLIRTRQYPRFITWLSESRFKQEGFYWPIAPALFKNNPNLGQTSYWVGKI</sequence>
<evidence type="ECO:0000256" key="1">
    <source>
        <dbReference type="ARBA" id="ARBA00004442"/>
    </source>
</evidence>
<evidence type="ECO:0000256" key="5">
    <source>
        <dbReference type="ARBA" id="ARBA00023237"/>
    </source>
</evidence>
<gene>
    <name evidence="9" type="ORF">EKH83_01460</name>
</gene>
<dbReference type="Gene3D" id="1.25.40.390">
    <property type="match status" value="1"/>
</dbReference>
<dbReference type="SUPFAM" id="SSF48452">
    <property type="entry name" value="TPR-like"/>
    <property type="match status" value="1"/>
</dbReference>
<comment type="similarity">
    <text evidence="2">Belongs to the SusD family.</text>
</comment>
<name>A0A4Q0MFW7_9SPHI</name>
<evidence type="ECO:0000259" key="7">
    <source>
        <dbReference type="Pfam" id="PF07980"/>
    </source>
</evidence>
<dbReference type="RefSeq" id="WP_128767606.1">
    <property type="nucleotide sequence ID" value="NZ_RXOC01000001.1"/>
</dbReference>
<evidence type="ECO:0000313" key="10">
    <source>
        <dbReference type="Proteomes" id="UP000290848"/>
    </source>
</evidence>
<evidence type="ECO:0000256" key="2">
    <source>
        <dbReference type="ARBA" id="ARBA00006275"/>
    </source>
</evidence>
<dbReference type="PROSITE" id="PS51257">
    <property type="entry name" value="PROKAR_LIPOPROTEIN"/>
    <property type="match status" value="1"/>
</dbReference>
<keyword evidence="3 6" id="KW-0732">Signal</keyword>
<dbReference type="InterPro" id="IPR011990">
    <property type="entry name" value="TPR-like_helical_dom_sf"/>
</dbReference>